<protein>
    <recommendedName>
        <fullName evidence="3">J domain-containing protein</fullName>
    </recommendedName>
</protein>
<reference evidence="4" key="1">
    <citation type="submission" date="2021-01" db="EMBL/GenBank/DDBJ databases">
        <authorList>
            <person name="Corre E."/>
            <person name="Pelletier E."/>
            <person name="Niang G."/>
            <person name="Scheremetjew M."/>
            <person name="Finn R."/>
            <person name="Kale V."/>
            <person name="Holt S."/>
            <person name="Cochrane G."/>
            <person name="Meng A."/>
            <person name="Brown T."/>
            <person name="Cohen L."/>
        </authorList>
    </citation>
    <scope>NUCLEOTIDE SEQUENCE</scope>
    <source>
        <strain evidence="4">308</strain>
    </source>
</reference>
<feature type="repeat" description="TPR" evidence="1">
    <location>
        <begin position="89"/>
        <end position="122"/>
    </location>
</feature>
<dbReference type="PANTHER" id="PTHR15606">
    <property type="entry name" value="DNAJ HOMOLOG SUBFAMILY C MEMBER 8/LIPOPOLYSACCHARIDE SPECIFIC RESPONSE-7-RELATED"/>
    <property type="match status" value="1"/>
</dbReference>
<dbReference type="PANTHER" id="PTHR15606:SF4">
    <property type="entry name" value="DNAJ HOMOLOG SUBFAMILY C MEMBER 8"/>
    <property type="match status" value="1"/>
</dbReference>
<evidence type="ECO:0000256" key="2">
    <source>
        <dbReference type="SAM" id="MobiDB-lite"/>
    </source>
</evidence>
<organism evidence="4">
    <name type="scientific">Corethron hystrix</name>
    <dbReference type="NCBI Taxonomy" id="216773"/>
    <lineage>
        <taxon>Eukaryota</taxon>
        <taxon>Sar</taxon>
        <taxon>Stramenopiles</taxon>
        <taxon>Ochrophyta</taxon>
        <taxon>Bacillariophyta</taxon>
        <taxon>Coscinodiscophyceae</taxon>
        <taxon>Corethrophycidae</taxon>
        <taxon>Corethrales</taxon>
        <taxon>Corethraceae</taxon>
        <taxon>Corethron</taxon>
    </lineage>
</organism>
<dbReference type="Pfam" id="PF00226">
    <property type="entry name" value="DnaJ"/>
    <property type="match status" value="1"/>
</dbReference>
<dbReference type="PROSITE" id="PS50005">
    <property type="entry name" value="TPR"/>
    <property type="match status" value="2"/>
</dbReference>
<dbReference type="InterPro" id="IPR036869">
    <property type="entry name" value="J_dom_sf"/>
</dbReference>
<dbReference type="CDD" id="cd06257">
    <property type="entry name" value="DnaJ"/>
    <property type="match status" value="1"/>
</dbReference>
<name>A0A6U5FYF9_9STRA</name>
<dbReference type="SUPFAM" id="SSF46565">
    <property type="entry name" value="Chaperone J-domain"/>
    <property type="match status" value="1"/>
</dbReference>
<sequence length="482" mass="53933">MSSSAPVDASAPLAEEWERQRDAFKAAGDAAYRTGDLAAAVRSYTDALAVDPAHPSLLSNRSAAYLAMGERGRALRDGRRCTEAKEGWPKGWGRVAAAEEALGRFEEAAKSYARAVALEKKEKEKPAENDGASAKTAAAVGLERCRTKAKAKEEQEKARKMEQEKVEEERRRKEEKELRDKQEKESEAQPEKAEKEDGNARLQDFLNDVDTKPNENSGSKTAPPADPAAASEDDLLSSFLSSVEAPPAHKPAPPAPSAPRWKESAADLGDAAQQIERLATGPNAFWKNLNPFAVLRLPHTAEERDIAGRYRALASLVHPDKCRLEKADAAFDVLRRAHEILMRKGGEPEHPTKATASDADEAAEAAEGGLAGKDRKYVVDLVEAGLQRGKRDFERAKKQGILTRTLEETQERTVQKVFAELEYKRRDVEERLRKNEGREREQQEEEQNKLKREREFERGWRDGKRVNHRVGNWRNFNKKQKK</sequence>
<dbReference type="SMART" id="SM00271">
    <property type="entry name" value="DnaJ"/>
    <property type="match status" value="1"/>
</dbReference>
<dbReference type="AlphaFoldDB" id="A0A6U5FYF9"/>
<accession>A0A6U5FYF9</accession>
<evidence type="ECO:0000313" key="4">
    <source>
        <dbReference type="EMBL" id="CAD8884722.1"/>
    </source>
</evidence>
<feature type="region of interest" description="Disordered" evidence="2">
    <location>
        <begin position="120"/>
        <end position="276"/>
    </location>
</feature>
<dbReference type="EMBL" id="HBFR01016333">
    <property type="protein sequence ID" value="CAD8884725.1"/>
    <property type="molecule type" value="Transcribed_RNA"/>
</dbReference>
<dbReference type="InterPro" id="IPR019734">
    <property type="entry name" value="TPR_rpt"/>
</dbReference>
<feature type="compositionally biased region" description="Pro residues" evidence="2">
    <location>
        <begin position="248"/>
        <end position="257"/>
    </location>
</feature>
<feature type="domain" description="J" evidence="3">
    <location>
        <begin position="290"/>
        <end position="346"/>
    </location>
</feature>
<keyword evidence="1" id="KW-0802">TPR repeat</keyword>
<dbReference type="SMART" id="SM00028">
    <property type="entry name" value="TPR"/>
    <property type="match status" value="3"/>
</dbReference>
<evidence type="ECO:0000259" key="3">
    <source>
        <dbReference type="PROSITE" id="PS50076"/>
    </source>
</evidence>
<proteinExistence type="predicted"/>
<dbReference type="EMBL" id="HBFR01016330">
    <property type="protein sequence ID" value="CAD8884722.1"/>
    <property type="molecule type" value="Transcribed_RNA"/>
</dbReference>
<feature type="compositionally biased region" description="Basic and acidic residues" evidence="2">
    <location>
        <begin position="143"/>
        <end position="199"/>
    </location>
</feature>
<dbReference type="GO" id="GO:0005634">
    <property type="term" value="C:nucleus"/>
    <property type="evidence" value="ECO:0007669"/>
    <property type="project" value="TreeGrafter"/>
</dbReference>
<feature type="compositionally biased region" description="Low complexity" evidence="2">
    <location>
        <begin position="236"/>
        <end position="246"/>
    </location>
</feature>
<gene>
    <name evidence="4" type="ORF">CHYS00102_LOCUS11919</name>
    <name evidence="5" type="ORF">CHYS00102_LOCUS11922</name>
</gene>
<feature type="repeat" description="TPR" evidence="1">
    <location>
        <begin position="21"/>
        <end position="54"/>
    </location>
</feature>
<dbReference type="Gene3D" id="1.25.40.10">
    <property type="entry name" value="Tetratricopeptide repeat domain"/>
    <property type="match status" value="1"/>
</dbReference>
<feature type="region of interest" description="Disordered" evidence="2">
    <location>
        <begin position="345"/>
        <end position="368"/>
    </location>
</feature>
<evidence type="ECO:0000256" key="1">
    <source>
        <dbReference type="PROSITE-ProRule" id="PRU00339"/>
    </source>
</evidence>
<dbReference type="PROSITE" id="PS50076">
    <property type="entry name" value="DNAJ_2"/>
    <property type="match status" value="1"/>
</dbReference>
<dbReference type="Gene3D" id="1.10.287.110">
    <property type="entry name" value="DnaJ domain"/>
    <property type="match status" value="1"/>
</dbReference>
<evidence type="ECO:0000313" key="5">
    <source>
        <dbReference type="EMBL" id="CAD8884725.1"/>
    </source>
</evidence>
<dbReference type="InterPro" id="IPR011990">
    <property type="entry name" value="TPR-like_helical_dom_sf"/>
</dbReference>
<dbReference type="InterPro" id="IPR001623">
    <property type="entry name" value="DnaJ_domain"/>
</dbReference>
<feature type="region of interest" description="Disordered" evidence="2">
    <location>
        <begin position="429"/>
        <end position="458"/>
    </location>
</feature>
<dbReference type="SUPFAM" id="SSF48452">
    <property type="entry name" value="TPR-like"/>
    <property type="match status" value="1"/>
</dbReference>
<dbReference type="InterPro" id="IPR042858">
    <property type="entry name" value="DNAJC8"/>
</dbReference>